<reference evidence="2 3" key="1">
    <citation type="submission" date="2023-09" db="EMBL/GenBank/DDBJ databases">
        <title>The genome sequence of Streptomyces anthocyanicus.</title>
        <authorList>
            <person name="Mo P."/>
        </authorList>
    </citation>
    <scope>NUCLEOTIDE SEQUENCE [LARGE SCALE GENOMIC DNA]</scope>
    <source>
        <strain evidence="2 3">JCM 4387</strain>
    </source>
</reference>
<evidence type="ECO:0000259" key="1">
    <source>
        <dbReference type="Pfam" id="PF06527"/>
    </source>
</evidence>
<proteinExistence type="predicted"/>
<dbReference type="Proteomes" id="UP001249394">
    <property type="component" value="Chromosome"/>
</dbReference>
<dbReference type="Pfam" id="PF06527">
    <property type="entry name" value="TniQ"/>
    <property type="match status" value="1"/>
</dbReference>
<protein>
    <submittedName>
        <fullName evidence="2">TniQ family protein</fullName>
    </submittedName>
</protein>
<keyword evidence="3" id="KW-1185">Reference proteome</keyword>
<sequence>MSALRALPVKIRFLRAETNGSYLQRLAWANGLQIAELLNRLGSGPAQPVRLDEAELYLSAAALERLSHLTGRPVGCLRRALRCVREEFLLAVPASRAAWSWRSPDPEGPCVLQGCHRCAAAKGTLQPVFIWSGLPWQICWRHGCWLDAIPQPEDARAALQACMPLVLRAERQRLRFERRLGPTGRILFADALSACAYWWNNPRLSLPVWIERQRPFPALDYSAPFPALAVIYPEVVRLAQMFALWERQHQGGQLNPDTWERQMLWLFRSWGSPFEVNEVRLPVEMWLHRHRSHTVAKTRGPRWRPPHTMALALAACVPVSVPKAVGPAQAAWGKRSCLPFRYARGMGVLRQDRRRDILHLRPLYDPVEGTYWEMLPQPLPGRESPDPRRLC</sequence>
<dbReference type="EMBL" id="CP134213">
    <property type="protein sequence ID" value="WND23574.1"/>
    <property type="molecule type" value="Genomic_DNA"/>
</dbReference>
<evidence type="ECO:0000313" key="3">
    <source>
        <dbReference type="Proteomes" id="UP001249394"/>
    </source>
</evidence>
<evidence type="ECO:0000313" key="2">
    <source>
        <dbReference type="EMBL" id="WND23574.1"/>
    </source>
</evidence>
<organism evidence="2 3">
    <name type="scientific">Streptomyces violaceus</name>
    <name type="common">Streptomyces venezuelae</name>
    <dbReference type="NCBI Taxonomy" id="1936"/>
    <lineage>
        <taxon>Bacteria</taxon>
        <taxon>Bacillati</taxon>
        <taxon>Actinomycetota</taxon>
        <taxon>Actinomycetes</taxon>
        <taxon>Kitasatosporales</taxon>
        <taxon>Streptomycetaceae</taxon>
        <taxon>Streptomyces</taxon>
    </lineage>
</organism>
<gene>
    <name evidence="2" type="ORF">RI060_42410</name>
</gene>
<name>A0ABY9UL20_STRVL</name>
<feature type="domain" description="TniQ" evidence="1">
    <location>
        <begin position="9"/>
        <end position="146"/>
    </location>
</feature>
<dbReference type="InterPro" id="IPR009492">
    <property type="entry name" value="TniQ"/>
</dbReference>
<accession>A0ABY9UL20</accession>